<dbReference type="Proteomes" id="UP000295606">
    <property type="component" value="Unassembled WGS sequence"/>
</dbReference>
<proteinExistence type="predicted"/>
<protein>
    <submittedName>
        <fullName evidence="2">NnrS family protein</fullName>
    </submittedName>
</protein>
<feature type="transmembrane region" description="Helical" evidence="1">
    <location>
        <begin position="231"/>
        <end position="258"/>
    </location>
</feature>
<dbReference type="EMBL" id="SMOD01000014">
    <property type="protein sequence ID" value="TDG06629.1"/>
    <property type="molecule type" value="Genomic_DNA"/>
</dbReference>
<feature type="transmembrane region" description="Helical" evidence="1">
    <location>
        <begin position="339"/>
        <end position="358"/>
    </location>
</feature>
<name>A0A4R5LDJ6_9BURK</name>
<keyword evidence="1" id="KW-1133">Transmembrane helix</keyword>
<evidence type="ECO:0000313" key="2">
    <source>
        <dbReference type="EMBL" id="TDG06629.1"/>
    </source>
</evidence>
<feature type="transmembrane region" description="Helical" evidence="1">
    <location>
        <begin position="189"/>
        <end position="211"/>
    </location>
</feature>
<comment type="caution">
    <text evidence="2">The sequence shown here is derived from an EMBL/GenBank/DDBJ whole genome shotgun (WGS) entry which is preliminary data.</text>
</comment>
<organism evidence="2 3">
    <name type="scientific">Paraburkholderia guartelaensis</name>
    <dbReference type="NCBI Taxonomy" id="2546446"/>
    <lineage>
        <taxon>Bacteria</taxon>
        <taxon>Pseudomonadati</taxon>
        <taxon>Pseudomonadota</taxon>
        <taxon>Betaproteobacteria</taxon>
        <taxon>Burkholderiales</taxon>
        <taxon>Burkholderiaceae</taxon>
        <taxon>Paraburkholderia</taxon>
    </lineage>
</organism>
<keyword evidence="1" id="KW-0812">Transmembrane</keyword>
<sequence>MNVLARAIMTVFRIEEPTPAARGGFALWALGFRPFYLGGALFGGAALLAWMAAYAGHPLPGLSSYLPGMFWHAHEMIFGFGAAIVAGFLLTAVRAWTSVTPAQGKSLAALWLLWLAGRITVAYAPPGVAAVVDSLFLPACALVLLRVLIGAKNSHNIFLPVALGMLAALNVAFHLSMLAGRADWALHSAYLAVGMLVLFITIIGGRIIPSFTANAVPGYAVQRWDAVERAVMPLSMLAFVLDAALGSGVLVAIAAFAAAGAQGARIWGWRSWQVGNRPILSILHIAYVWIPVGFVLLALAALGLVAHTLAIHAFTVGAIGCAIMAMITRTARGHTGRKLVAGGFDIACYALLVIAALIRVAGPWLAPQWLTFWIEASGACWVVAFAAYCYRYAGWLMAPRVDGKEG</sequence>
<dbReference type="Pfam" id="PF05940">
    <property type="entry name" value="NnrS"/>
    <property type="match status" value="1"/>
</dbReference>
<gene>
    <name evidence="2" type="ORF">E1N52_20100</name>
</gene>
<feature type="transmembrane region" description="Helical" evidence="1">
    <location>
        <begin position="157"/>
        <end position="177"/>
    </location>
</feature>
<feature type="transmembrane region" description="Helical" evidence="1">
    <location>
        <begin position="35"/>
        <end position="55"/>
    </location>
</feature>
<accession>A0A4R5LDJ6</accession>
<dbReference type="AlphaFoldDB" id="A0A4R5LDJ6"/>
<dbReference type="OrthoDB" id="9770040at2"/>
<feature type="transmembrane region" description="Helical" evidence="1">
    <location>
        <begin position="370"/>
        <end position="390"/>
    </location>
</feature>
<evidence type="ECO:0000256" key="1">
    <source>
        <dbReference type="SAM" id="Phobius"/>
    </source>
</evidence>
<feature type="transmembrane region" description="Helical" evidence="1">
    <location>
        <begin position="279"/>
        <end position="303"/>
    </location>
</feature>
<feature type="transmembrane region" description="Helical" evidence="1">
    <location>
        <begin position="108"/>
        <end position="124"/>
    </location>
</feature>
<feature type="transmembrane region" description="Helical" evidence="1">
    <location>
        <begin position="309"/>
        <end position="327"/>
    </location>
</feature>
<evidence type="ECO:0000313" key="3">
    <source>
        <dbReference type="Proteomes" id="UP000295606"/>
    </source>
</evidence>
<keyword evidence="1" id="KW-0472">Membrane</keyword>
<feature type="transmembrane region" description="Helical" evidence="1">
    <location>
        <begin position="76"/>
        <end position="96"/>
    </location>
</feature>
<dbReference type="InterPro" id="IPR010266">
    <property type="entry name" value="NnrS"/>
</dbReference>
<reference evidence="2 3" key="1">
    <citation type="submission" date="2019-03" db="EMBL/GenBank/DDBJ databases">
        <title>Paraburkholderia sp. isolated from native Mimosa gymnas in Guartela State Park, Brazil.</title>
        <authorList>
            <person name="Paulitsch F."/>
            <person name="Hungria M."/>
            <person name="Delamuta J.R.M."/>
            <person name="Ribeiro R.A."/>
            <person name="Dall'Agnol R."/>
            <person name="Silva J.S.B."/>
        </authorList>
    </citation>
    <scope>NUCLEOTIDE SEQUENCE [LARGE SCALE GENOMIC DNA]</scope>
    <source>
        <strain evidence="2 3">CNPSo 3008</strain>
    </source>
</reference>